<evidence type="ECO:0000313" key="3">
    <source>
        <dbReference type="Proteomes" id="UP000283341"/>
    </source>
</evidence>
<dbReference type="EMBL" id="VVYV01000061">
    <property type="protein sequence ID" value="KAA5412853.1"/>
    <property type="molecule type" value="Genomic_DNA"/>
</dbReference>
<evidence type="ECO:0000313" key="2">
    <source>
        <dbReference type="EMBL" id="RGS35421.1"/>
    </source>
</evidence>
<proteinExistence type="predicted"/>
<comment type="caution">
    <text evidence="2">The sequence shown here is derived from an EMBL/GenBank/DDBJ whole genome shotgun (WGS) entry which is preliminary data.</text>
</comment>
<dbReference type="AlphaFoldDB" id="A0A3D6AXQ3"/>
<dbReference type="SUPFAM" id="SSF101898">
    <property type="entry name" value="NHL repeat"/>
    <property type="match status" value="1"/>
</dbReference>
<dbReference type="Proteomes" id="UP000448877">
    <property type="component" value="Unassembled WGS sequence"/>
</dbReference>
<reference evidence="2 3" key="1">
    <citation type="submission" date="2018-08" db="EMBL/GenBank/DDBJ databases">
        <title>A genome reference for cultivated species of the human gut microbiota.</title>
        <authorList>
            <person name="Zou Y."/>
            <person name="Xue W."/>
            <person name="Luo G."/>
        </authorList>
    </citation>
    <scope>NUCLEOTIDE SEQUENCE [LARGE SCALE GENOMIC DNA]</scope>
    <source>
        <strain evidence="2 3">AF22-3AC</strain>
    </source>
</reference>
<reference evidence="1 4" key="2">
    <citation type="journal article" date="2019" name="Nat. Med.">
        <title>A library of human gut bacterial isolates paired with longitudinal multiomics data enables mechanistic microbiome research.</title>
        <authorList>
            <person name="Poyet M."/>
            <person name="Groussin M."/>
            <person name="Gibbons S.M."/>
            <person name="Avila-Pacheco J."/>
            <person name="Jiang X."/>
            <person name="Kearney S.M."/>
            <person name="Perrotta A.R."/>
            <person name="Berdy B."/>
            <person name="Zhao S."/>
            <person name="Lieberman T.D."/>
            <person name="Swanson P.K."/>
            <person name="Smith M."/>
            <person name="Roesemann S."/>
            <person name="Alexander J.E."/>
            <person name="Rich S.A."/>
            <person name="Livny J."/>
            <person name="Vlamakis H."/>
            <person name="Clish C."/>
            <person name="Bullock K."/>
            <person name="Deik A."/>
            <person name="Scott J."/>
            <person name="Pierce K.A."/>
            <person name="Xavier R.J."/>
            <person name="Alm E.J."/>
        </authorList>
    </citation>
    <scope>NUCLEOTIDE SEQUENCE [LARGE SCALE GENOMIC DNA]</scope>
    <source>
        <strain evidence="1 4">BIOML-A6</strain>
    </source>
</reference>
<evidence type="ECO:0000313" key="4">
    <source>
        <dbReference type="Proteomes" id="UP000448877"/>
    </source>
</evidence>
<sequence length="390" mass="45380">MIFEFCKIRLNIMLKNIVLLSILMLSSCSTDRKVSDKVSIMLDVPVSPIKTYFKEHFDFESFIAIETTDSFLVSDIKKIVRSDDNILLLSGNRSVFLIDAHSGKLKVCIDKCGNGPGESKRIIDIAFNEELGQILLYNDFYKLLVFDLKGDFLSEVKVGEMYENVTCRRGEVLFYNKLNGYSCYPYMLKIYNLKNKTWRTVGDDIKIDFPIRSRGLQMVNSKRVWFNAPLDYKLYCFEDDTPAAHYQLDISMAKLSDDLIKKSISDPQTFFNEVSMGKIVYSLNSLRETENFLIFHSNQTGLFLFDKKENKLYVDEFLMDDIFYINSGDYYPHEGDDNSVMFLLTADRWINHPELMSGLPTEWRNKANALNIKEDDNPILFFFKEKNKLE</sequence>
<dbReference type="EMBL" id="QRVJ01000014">
    <property type="protein sequence ID" value="RGS35421.1"/>
    <property type="molecule type" value="Genomic_DNA"/>
</dbReference>
<dbReference type="RefSeq" id="WP_034753057.1">
    <property type="nucleotide sequence ID" value="NZ_CABMLT010000050.1"/>
</dbReference>
<evidence type="ECO:0000313" key="1">
    <source>
        <dbReference type="EMBL" id="KAA5412853.1"/>
    </source>
</evidence>
<gene>
    <name evidence="2" type="ORF">DWX97_16015</name>
    <name evidence="1" type="ORF">F2Y81_24605</name>
</gene>
<name>A0A3D6AXQ3_9BACE</name>
<accession>A0A3D6AXQ3</accession>
<dbReference type="Proteomes" id="UP000283341">
    <property type="component" value="Unassembled WGS sequence"/>
</dbReference>
<protein>
    <submittedName>
        <fullName evidence="2">6-bladed beta-propeller</fullName>
    </submittedName>
</protein>
<dbReference type="PROSITE" id="PS51257">
    <property type="entry name" value="PROKAR_LIPOPROTEIN"/>
    <property type="match status" value="1"/>
</dbReference>
<dbReference type="Pfam" id="PF17170">
    <property type="entry name" value="DUF5128"/>
    <property type="match status" value="1"/>
</dbReference>
<organism evidence="2 3">
    <name type="scientific">Bacteroides cellulosilyticus</name>
    <dbReference type="NCBI Taxonomy" id="246787"/>
    <lineage>
        <taxon>Bacteria</taxon>
        <taxon>Pseudomonadati</taxon>
        <taxon>Bacteroidota</taxon>
        <taxon>Bacteroidia</taxon>
        <taxon>Bacteroidales</taxon>
        <taxon>Bacteroidaceae</taxon>
        <taxon>Bacteroides</taxon>
    </lineage>
</organism>